<keyword evidence="1" id="KW-0811">Translocation</keyword>
<feature type="domain" description="FCP1 homology" evidence="3">
    <location>
        <begin position="151"/>
        <end position="279"/>
    </location>
</feature>
<comment type="function">
    <text evidence="1">Essential component of the TIM23 complex, a complex that mediates the translocation of transit peptide-containing proteins across the mitochondrial inner membrane.</text>
</comment>
<evidence type="ECO:0000313" key="4">
    <source>
        <dbReference type="EnsemblPlants" id="EMT25235"/>
    </source>
</evidence>
<dbReference type="CDD" id="cd07521">
    <property type="entry name" value="HAD_FCP1-like"/>
    <property type="match status" value="1"/>
</dbReference>
<evidence type="ECO:0000259" key="3">
    <source>
        <dbReference type="PROSITE" id="PS50969"/>
    </source>
</evidence>
<accession>M8BJQ9</accession>
<dbReference type="SUPFAM" id="SSF56784">
    <property type="entry name" value="HAD-like"/>
    <property type="match status" value="1"/>
</dbReference>
<reference evidence="4" key="1">
    <citation type="submission" date="2015-06" db="UniProtKB">
        <authorList>
            <consortium name="EnsemblPlants"/>
        </authorList>
    </citation>
    <scope>IDENTIFICATION</scope>
</reference>
<dbReference type="InterPro" id="IPR004274">
    <property type="entry name" value="FCP1_dom"/>
</dbReference>
<dbReference type="Gene3D" id="3.40.50.1000">
    <property type="entry name" value="HAD superfamily/HAD-like"/>
    <property type="match status" value="1"/>
</dbReference>
<keyword evidence="1" id="KW-0496">Mitochondrion</keyword>
<sequence length="279" mass="31055">MDLTPASTSSPHFQASSEFNVEDYLNEGGDGILAAPSFFPDGDGILAAPNHTIINSNKKTQDSGQSCSLLSSSPTEDSPLYMLDTSDGALSNKYAMDELTTPSTCSSHEIIDLTETDDMDETDDVPMELGPISELVDLTYMDQIDHVPMLLPRKNVTLALDLDGTLIHSARYDHGTDFSFCMRRGEEEYTVYVKKRPHVDVDAFLEEAAHMFELVVFTASIYSYANQLIDALDPENKLISRRFFRESYVSVDGRYQKDLTITEADLAKVLQQQVNNEIP</sequence>
<protein>
    <recommendedName>
        <fullName evidence="1">Mitochondrial import inner membrane translocase subunit TIM50</fullName>
    </recommendedName>
</protein>
<dbReference type="SMART" id="SM00577">
    <property type="entry name" value="CPDc"/>
    <property type="match status" value="1"/>
</dbReference>
<dbReference type="Pfam" id="PF03031">
    <property type="entry name" value="NIF"/>
    <property type="match status" value="1"/>
</dbReference>
<name>M8BJQ9_AEGTA</name>
<comment type="subunit">
    <text evidence="1">Component of the TIM23 complex.</text>
</comment>
<dbReference type="AlphaFoldDB" id="M8BJQ9"/>
<organism evidence="4">
    <name type="scientific">Aegilops tauschii</name>
    <name type="common">Tausch's goatgrass</name>
    <name type="synonym">Aegilops squarrosa</name>
    <dbReference type="NCBI Taxonomy" id="37682"/>
    <lineage>
        <taxon>Eukaryota</taxon>
        <taxon>Viridiplantae</taxon>
        <taxon>Streptophyta</taxon>
        <taxon>Embryophyta</taxon>
        <taxon>Tracheophyta</taxon>
        <taxon>Spermatophyta</taxon>
        <taxon>Magnoliopsida</taxon>
        <taxon>Liliopsida</taxon>
        <taxon>Poales</taxon>
        <taxon>Poaceae</taxon>
        <taxon>BOP clade</taxon>
        <taxon>Pooideae</taxon>
        <taxon>Triticodae</taxon>
        <taxon>Triticeae</taxon>
        <taxon>Triticinae</taxon>
        <taxon>Aegilops</taxon>
    </lineage>
</organism>
<evidence type="ECO:0000256" key="2">
    <source>
        <dbReference type="SAM" id="MobiDB-lite"/>
    </source>
</evidence>
<comment type="subcellular location">
    <subcellularLocation>
        <location evidence="1">Mitochondrion inner membrane</location>
        <topology evidence="1">Single-pass membrane protein</topology>
    </subcellularLocation>
</comment>
<keyword evidence="1" id="KW-0653">Protein transport</keyword>
<dbReference type="PANTHER" id="PTHR12210">
    <property type="entry name" value="DULLARD PROTEIN PHOSPHATASE"/>
    <property type="match status" value="1"/>
</dbReference>
<dbReference type="InterPro" id="IPR050365">
    <property type="entry name" value="TIM50"/>
</dbReference>
<dbReference type="GO" id="GO:0015031">
    <property type="term" value="P:protein transport"/>
    <property type="evidence" value="ECO:0007669"/>
    <property type="project" value="UniProtKB-KW"/>
</dbReference>
<keyword evidence="1" id="KW-0809">Transit peptide</keyword>
<dbReference type="InterPro" id="IPR036412">
    <property type="entry name" value="HAD-like_sf"/>
</dbReference>
<keyword evidence="1" id="KW-0813">Transport</keyword>
<dbReference type="EnsemblPlants" id="EMT25235">
    <property type="protein sequence ID" value="EMT25235"/>
    <property type="gene ID" value="F775_22306"/>
</dbReference>
<evidence type="ECO:0000256" key="1">
    <source>
        <dbReference type="RuleBase" id="RU365079"/>
    </source>
</evidence>
<dbReference type="PROSITE" id="PS50969">
    <property type="entry name" value="FCP1"/>
    <property type="match status" value="1"/>
</dbReference>
<dbReference type="ExpressionAtlas" id="M8BJQ9">
    <property type="expression patterns" value="baseline"/>
</dbReference>
<dbReference type="GO" id="GO:0005744">
    <property type="term" value="C:TIM23 mitochondrial import inner membrane translocase complex"/>
    <property type="evidence" value="ECO:0007669"/>
    <property type="project" value="UniProtKB-UniRule"/>
</dbReference>
<feature type="region of interest" description="Disordered" evidence="2">
    <location>
        <begin position="56"/>
        <end position="80"/>
    </location>
</feature>
<feature type="compositionally biased region" description="Low complexity" evidence="2">
    <location>
        <begin position="62"/>
        <end position="79"/>
    </location>
</feature>
<comment type="similarity">
    <text evidence="1">Belongs to the TIM50 family.</text>
</comment>
<proteinExistence type="inferred from homology"/>
<dbReference type="InterPro" id="IPR023214">
    <property type="entry name" value="HAD_sf"/>
</dbReference>